<organism evidence="4 5">
    <name type="scientific">Cyphellophora attinorum</name>
    <dbReference type="NCBI Taxonomy" id="1664694"/>
    <lineage>
        <taxon>Eukaryota</taxon>
        <taxon>Fungi</taxon>
        <taxon>Dikarya</taxon>
        <taxon>Ascomycota</taxon>
        <taxon>Pezizomycotina</taxon>
        <taxon>Eurotiomycetes</taxon>
        <taxon>Chaetothyriomycetidae</taxon>
        <taxon>Chaetothyriales</taxon>
        <taxon>Cyphellophoraceae</taxon>
        <taxon>Cyphellophora</taxon>
    </lineage>
</organism>
<evidence type="ECO:0000256" key="1">
    <source>
        <dbReference type="ARBA" id="ARBA00023604"/>
    </source>
</evidence>
<feature type="domain" description="GST N-terminal" evidence="2">
    <location>
        <begin position="1"/>
        <end position="82"/>
    </location>
</feature>
<proteinExistence type="inferred from homology"/>
<dbReference type="GO" id="GO:0016740">
    <property type="term" value="F:transferase activity"/>
    <property type="evidence" value="ECO:0007669"/>
    <property type="project" value="UniProtKB-KW"/>
</dbReference>
<keyword evidence="4" id="KW-0808">Transferase</keyword>
<keyword evidence="5" id="KW-1185">Reference proteome</keyword>
<reference evidence="4 5" key="1">
    <citation type="submission" date="2015-06" db="EMBL/GenBank/DDBJ databases">
        <title>Draft genome of the ant-associated black yeast Phialophora attae CBS 131958.</title>
        <authorList>
            <person name="Moreno L.F."/>
            <person name="Stielow B.J."/>
            <person name="de Hoog S."/>
            <person name="Vicente V.A."/>
            <person name="Weiss V.A."/>
            <person name="de Vries M."/>
            <person name="Cruz L.M."/>
            <person name="Souza E.M."/>
        </authorList>
    </citation>
    <scope>NUCLEOTIDE SEQUENCE [LARGE SCALE GENOMIC DNA]</scope>
    <source>
        <strain evidence="4 5">CBS 131958</strain>
    </source>
</reference>
<comment type="similarity">
    <text evidence="1">Belongs to the asaB hydroxylase/desaturase family.</text>
</comment>
<sequence length="501" mass="57329">MVLTVYLDPITINCRKVLSGLDLMGIRYETKHVDFFKGEQKAPEFTKINPMATIPAATDGDLVLTESNSILQYAADHAKDESFYPKDLKKRADVNRWLLWEAATWFGVNYTYVVQNVVVPELFKGQPDQKVLDEEKPKFETAARTLDERLAKSKFICGDNVTIADIAVAAPMHMHEFQKSGFEKFPNIQRWIKEVEKIPAWSNRQKAVENALMPSRAQTNGTNGATNGHSNGSVRATINYTKDLGDKLTEIYFYESPNAEGIHEPGDDPHEMTFHDGWSKAKDFHEDVNGFAVKDFKSSHSNWEDGEAVQKNFYPEIVEFLKRETGAKRILVFDHTIRTAANNAKKLTDQSNTSQRSPVMLVHCDYTAESGPLRVRQLLPDEAEDLLSRRVAFINVWKPLNVVEERPLAMCDVNSAPASDFFKLYLRYNDRTGENYVMRHADRHKWYYFPKMRPDQCILLKTYESDESKARFVGHTAFEDPTSAKDAPMRESVEIRTIAFF</sequence>
<dbReference type="VEuPathDB" id="FungiDB:AB675_4836"/>
<dbReference type="SFLD" id="SFLDG00358">
    <property type="entry name" value="Main_(cytGST)"/>
    <property type="match status" value="1"/>
</dbReference>
<evidence type="ECO:0000313" key="5">
    <source>
        <dbReference type="Proteomes" id="UP000038010"/>
    </source>
</evidence>
<gene>
    <name evidence="4" type="ORF">AB675_4836</name>
</gene>
<dbReference type="PROSITE" id="PS50404">
    <property type="entry name" value="GST_NTER"/>
    <property type="match status" value="1"/>
</dbReference>
<dbReference type="SUPFAM" id="SSF52833">
    <property type="entry name" value="Thioredoxin-like"/>
    <property type="match status" value="1"/>
</dbReference>
<dbReference type="Pfam" id="PF02798">
    <property type="entry name" value="GST_N"/>
    <property type="match status" value="1"/>
</dbReference>
<evidence type="ECO:0000259" key="3">
    <source>
        <dbReference type="PROSITE" id="PS50405"/>
    </source>
</evidence>
<dbReference type="Pfam" id="PF00043">
    <property type="entry name" value="GST_C"/>
    <property type="match status" value="1"/>
</dbReference>
<dbReference type="AlphaFoldDB" id="A0A0N0NID9"/>
<dbReference type="Gene3D" id="3.40.30.10">
    <property type="entry name" value="Glutaredoxin"/>
    <property type="match status" value="1"/>
</dbReference>
<dbReference type="InterPro" id="IPR040079">
    <property type="entry name" value="Glutathione_S-Trfase"/>
</dbReference>
<dbReference type="EMBL" id="LFJN01000038">
    <property type="protein sequence ID" value="KPI35628.1"/>
    <property type="molecule type" value="Genomic_DNA"/>
</dbReference>
<dbReference type="PANTHER" id="PTHR34598">
    <property type="entry name" value="BLL6449 PROTEIN"/>
    <property type="match status" value="1"/>
</dbReference>
<dbReference type="PANTHER" id="PTHR34598:SF3">
    <property type="entry name" value="OXIDOREDUCTASE AN1597"/>
    <property type="match status" value="1"/>
</dbReference>
<dbReference type="PROSITE" id="PS50405">
    <property type="entry name" value="GST_CTER"/>
    <property type="match status" value="1"/>
</dbReference>
<dbReference type="GeneID" id="28736879"/>
<dbReference type="InterPro" id="IPR004045">
    <property type="entry name" value="Glutathione_S-Trfase_N"/>
</dbReference>
<dbReference type="NCBIfam" id="NF041278">
    <property type="entry name" value="CmcJ_NvfI_EfuI"/>
    <property type="match status" value="1"/>
</dbReference>
<dbReference type="Proteomes" id="UP000038010">
    <property type="component" value="Unassembled WGS sequence"/>
</dbReference>
<dbReference type="STRING" id="1664694.A0A0N0NID9"/>
<feature type="domain" description="GST C-terminal" evidence="3">
    <location>
        <begin position="87"/>
        <end position="221"/>
    </location>
</feature>
<evidence type="ECO:0000259" key="2">
    <source>
        <dbReference type="PROSITE" id="PS50404"/>
    </source>
</evidence>
<dbReference type="SFLD" id="SFLDS00019">
    <property type="entry name" value="Glutathione_Transferase_(cytos"/>
    <property type="match status" value="1"/>
</dbReference>
<dbReference type="GO" id="GO:0016491">
    <property type="term" value="F:oxidoreductase activity"/>
    <property type="evidence" value="ECO:0007669"/>
    <property type="project" value="InterPro"/>
</dbReference>
<protein>
    <submittedName>
        <fullName evidence="4">Glutathione S-transferase 1</fullName>
    </submittedName>
</protein>
<dbReference type="InterPro" id="IPR004046">
    <property type="entry name" value="GST_C"/>
</dbReference>
<comment type="caution">
    <text evidence="4">The sequence shown here is derived from an EMBL/GenBank/DDBJ whole genome shotgun (WGS) entry which is preliminary data.</text>
</comment>
<dbReference type="RefSeq" id="XP_017995591.1">
    <property type="nucleotide sequence ID" value="XM_018144999.1"/>
</dbReference>
<accession>A0A0N0NID9</accession>
<dbReference type="OrthoDB" id="412788at2759"/>
<evidence type="ECO:0000313" key="4">
    <source>
        <dbReference type="EMBL" id="KPI35628.1"/>
    </source>
</evidence>
<dbReference type="Gene3D" id="1.20.1050.10">
    <property type="match status" value="1"/>
</dbReference>
<dbReference type="InterPro" id="IPR036249">
    <property type="entry name" value="Thioredoxin-like_sf"/>
</dbReference>
<name>A0A0N0NID9_9EURO</name>
<dbReference type="InterPro" id="IPR036282">
    <property type="entry name" value="Glutathione-S-Trfase_C_sf"/>
</dbReference>
<dbReference type="InterPro" id="IPR044053">
    <property type="entry name" value="AsaB-like"/>
</dbReference>
<dbReference type="InterPro" id="IPR010987">
    <property type="entry name" value="Glutathione-S-Trfase_C-like"/>
</dbReference>
<dbReference type="SUPFAM" id="SSF47616">
    <property type="entry name" value="GST C-terminal domain-like"/>
    <property type="match status" value="1"/>
</dbReference>